<feature type="transmembrane region" description="Helical" evidence="8">
    <location>
        <begin position="586"/>
        <end position="605"/>
    </location>
</feature>
<feature type="transmembrane region" description="Helical" evidence="8">
    <location>
        <begin position="338"/>
        <end position="360"/>
    </location>
</feature>
<keyword evidence="4 8" id="KW-0812">Transmembrane</keyword>
<feature type="transmembrane region" description="Helical" evidence="8">
    <location>
        <begin position="473"/>
        <end position="493"/>
    </location>
</feature>
<name>A0AAD9SE96_PHOAM</name>
<feature type="compositionally biased region" description="Basic and acidic residues" evidence="7">
    <location>
        <begin position="55"/>
        <end position="66"/>
    </location>
</feature>
<sequence length="621" mass="68615">MKFRGGILGFRSSGKTPVVEETAHSTGKDAEAGLETTATANLNSPDTPVSPDRGWTLDEKTQDPAERGSPSSEEDEPIKQLQYGVQLAEATLKVWTRKDLVTAYALIWLVNFVSVFTSGVAGTFTVYVTSDFSAHSLTATTTILSSLMAGLIKLPYAKFIDNFGRPQGFCLAVGSMTIGLAMMAACRNVETYCAAQVFYAMGYNCIDFTLVIFVVDTSQLKNRALMISYIATPWLITTWIYGPASEKMLETIGFRWGFGIWAIIFPIVCSPLAALFWINARKAEKAGLVQVPPHGRGFVDNLVFYGKEFDFIGLLTLATGLALFLLSFSLYAKQPDTWRSPLIICFLIFGGLLVIAFVLWEKYLAPVTFIPWTLLKNRTVIFTFTMMASLYCAWYIWDSYFYSMNIVVFNQSITNATYINNIYTVGSTFWAIVMGIIIRYNGRLKWQSVYFGVPITILGVSLMIHFRQPGTNIGYIVMCQIFVALGGGTLVMCEQLTVQAVSKHQNIPALLATEGLVASVGGAIGLSISSAMWQGIFPKNLAKYLPADAQANLTEIYGSIVVQSSYPLGSPTRDAINRSYGDTQKLMLIAATCLYSISWFSTFFWENVNVKNMPKLEGLLI</sequence>
<dbReference type="Pfam" id="PF07690">
    <property type="entry name" value="MFS_1"/>
    <property type="match status" value="1"/>
</dbReference>
<dbReference type="InterPro" id="IPR011701">
    <property type="entry name" value="MFS"/>
</dbReference>
<keyword evidence="5 8" id="KW-1133">Transmembrane helix</keyword>
<evidence type="ECO:0008006" key="11">
    <source>
        <dbReference type="Google" id="ProtNLM"/>
    </source>
</evidence>
<dbReference type="AlphaFoldDB" id="A0AAD9SE96"/>
<dbReference type="GO" id="GO:0022857">
    <property type="term" value="F:transmembrane transporter activity"/>
    <property type="evidence" value="ECO:0007669"/>
    <property type="project" value="InterPro"/>
</dbReference>
<evidence type="ECO:0000256" key="1">
    <source>
        <dbReference type="ARBA" id="ARBA00004141"/>
    </source>
</evidence>
<feature type="transmembrane region" description="Helical" evidence="8">
    <location>
        <begin position="254"/>
        <end position="278"/>
    </location>
</feature>
<comment type="caution">
    <text evidence="9">The sequence shown here is derived from an EMBL/GenBank/DDBJ whole genome shotgun (WGS) entry which is preliminary data.</text>
</comment>
<evidence type="ECO:0000256" key="8">
    <source>
        <dbReference type="SAM" id="Phobius"/>
    </source>
</evidence>
<protein>
    <recommendedName>
        <fullName evidence="11">Siderophore iron transporter mirB</fullName>
    </recommendedName>
</protein>
<proteinExistence type="inferred from homology"/>
<dbReference type="SUPFAM" id="SSF103473">
    <property type="entry name" value="MFS general substrate transporter"/>
    <property type="match status" value="2"/>
</dbReference>
<feature type="transmembrane region" description="Helical" evidence="8">
    <location>
        <begin position="103"/>
        <end position="128"/>
    </location>
</feature>
<accession>A0AAD9SE96</accession>
<reference evidence="9" key="1">
    <citation type="submission" date="2023-06" db="EMBL/GenBank/DDBJ databases">
        <authorList>
            <person name="Noh H."/>
        </authorList>
    </citation>
    <scope>NUCLEOTIDE SEQUENCE</scope>
    <source>
        <strain evidence="9">DUCC20226</strain>
    </source>
</reference>
<dbReference type="GO" id="GO:0005886">
    <property type="term" value="C:plasma membrane"/>
    <property type="evidence" value="ECO:0007669"/>
    <property type="project" value="TreeGrafter"/>
</dbReference>
<feature type="compositionally biased region" description="Polar residues" evidence="7">
    <location>
        <begin position="36"/>
        <end position="47"/>
    </location>
</feature>
<dbReference type="EMBL" id="JAUJFL010000004">
    <property type="protein sequence ID" value="KAK2605160.1"/>
    <property type="molecule type" value="Genomic_DNA"/>
</dbReference>
<feature type="transmembrane region" description="Helical" evidence="8">
    <location>
        <begin position="168"/>
        <end position="185"/>
    </location>
</feature>
<evidence type="ECO:0000313" key="10">
    <source>
        <dbReference type="Proteomes" id="UP001265746"/>
    </source>
</evidence>
<gene>
    <name evidence="9" type="ORF">N8I77_008019</name>
</gene>
<keyword evidence="3" id="KW-0813">Transport</keyword>
<dbReference type="FunFam" id="1.20.1250.20:FF:000284">
    <property type="entry name" value="Siderophore iron transporter mirB"/>
    <property type="match status" value="1"/>
</dbReference>
<keyword evidence="10" id="KW-1185">Reference proteome</keyword>
<dbReference type="PANTHER" id="PTHR23501:SF3">
    <property type="entry name" value="MAJOR FACILITATOR SUPERFAMILY (MFS) PROFILE DOMAIN-CONTAINING PROTEIN"/>
    <property type="match status" value="1"/>
</dbReference>
<evidence type="ECO:0000256" key="6">
    <source>
        <dbReference type="ARBA" id="ARBA00023136"/>
    </source>
</evidence>
<evidence type="ECO:0000256" key="4">
    <source>
        <dbReference type="ARBA" id="ARBA00022692"/>
    </source>
</evidence>
<feature type="region of interest" description="Disordered" evidence="7">
    <location>
        <begin position="1"/>
        <end position="78"/>
    </location>
</feature>
<dbReference type="InterPro" id="IPR036259">
    <property type="entry name" value="MFS_trans_sf"/>
</dbReference>
<comment type="subcellular location">
    <subcellularLocation>
        <location evidence="1">Membrane</location>
        <topology evidence="1">Multi-pass membrane protein</topology>
    </subcellularLocation>
</comment>
<keyword evidence="6 8" id="KW-0472">Membrane</keyword>
<evidence type="ECO:0000256" key="5">
    <source>
        <dbReference type="ARBA" id="ARBA00022989"/>
    </source>
</evidence>
<evidence type="ECO:0000256" key="3">
    <source>
        <dbReference type="ARBA" id="ARBA00022448"/>
    </source>
</evidence>
<feature type="compositionally biased region" description="Basic and acidic residues" evidence="7">
    <location>
        <begin position="21"/>
        <end position="31"/>
    </location>
</feature>
<feature type="transmembrane region" description="Helical" evidence="8">
    <location>
        <begin position="380"/>
        <end position="397"/>
    </location>
</feature>
<feature type="transmembrane region" description="Helical" evidence="8">
    <location>
        <begin position="449"/>
        <end position="467"/>
    </location>
</feature>
<comment type="similarity">
    <text evidence="2">Belongs to the major facilitator superfamily.</text>
</comment>
<evidence type="ECO:0000256" key="2">
    <source>
        <dbReference type="ARBA" id="ARBA00008335"/>
    </source>
</evidence>
<feature type="transmembrane region" description="Helical" evidence="8">
    <location>
        <begin position="224"/>
        <end position="242"/>
    </location>
</feature>
<feature type="transmembrane region" description="Helical" evidence="8">
    <location>
        <begin position="311"/>
        <end position="332"/>
    </location>
</feature>
<feature type="transmembrane region" description="Helical" evidence="8">
    <location>
        <begin position="197"/>
        <end position="215"/>
    </location>
</feature>
<evidence type="ECO:0000313" key="9">
    <source>
        <dbReference type="EMBL" id="KAK2605160.1"/>
    </source>
</evidence>
<dbReference type="Gene3D" id="1.20.1250.20">
    <property type="entry name" value="MFS general substrate transporter like domains"/>
    <property type="match status" value="1"/>
</dbReference>
<dbReference type="Proteomes" id="UP001265746">
    <property type="component" value="Unassembled WGS sequence"/>
</dbReference>
<evidence type="ECO:0000256" key="7">
    <source>
        <dbReference type="SAM" id="MobiDB-lite"/>
    </source>
</evidence>
<dbReference type="PANTHER" id="PTHR23501">
    <property type="entry name" value="MAJOR FACILITATOR SUPERFAMILY"/>
    <property type="match status" value="1"/>
</dbReference>
<organism evidence="9 10">
    <name type="scientific">Phomopsis amygdali</name>
    <name type="common">Fusicoccum amygdali</name>
    <dbReference type="NCBI Taxonomy" id="1214568"/>
    <lineage>
        <taxon>Eukaryota</taxon>
        <taxon>Fungi</taxon>
        <taxon>Dikarya</taxon>
        <taxon>Ascomycota</taxon>
        <taxon>Pezizomycotina</taxon>
        <taxon>Sordariomycetes</taxon>
        <taxon>Sordariomycetidae</taxon>
        <taxon>Diaporthales</taxon>
        <taxon>Diaporthaceae</taxon>
        <taxon>Diaporthe</taxon>
    </lineage>
</organism>
<feature type="transmembrane region" description="Helical" evidence="8">
    <location>
        <begin position="417"/>
        <end position="437"/>
    </location>
</feature>